<keyword evidence="3" id="KW-1185">Reference proteome</keyword>
<dbReference type="EMBL" id="JAHWGI010001443">
    <property type="protein sequence ID" value="KAK3933171.1"/>
    <property type="molecule type" value="Genomic_DNA"/>
</dbReference>
<feature type="region of interest" description="Disordered" evidence="1">
    <location>
        <begin position="415"/>
        <end position="443"/>
    </location>
</feature>
<evidence type="ECO:0000256" key="1">
    <source>
        <dbReference type="SAM" id="MobiDB-lite"/>
    </source>
</evidence>
<feature type="compositionally biased region" description="Basic and acidic residues" evidence="1">
    <location>
        <begin position="1"/>
        <end position="15"/>
    </location>
</feature>
<accession>A0AAE1LUL0</accession>
<feature type="compositionally biased region" description="Acidic residues" evidence="1">
    <location>
        <begin position="389"/>
        <end position="399"/>
    </location>
</feature>
<evidence type="ECO:0000313" key="2">
    <source>
        <dbReference type="EMBL" id="KAK3933171.1"/>
    </source>
</evidence>
<comment type="caution">
    <text evidence="2">The sequence shown here is derived from an EMBL/GenBank/DDBJ whole genome shotgun (WGS) entry which is preliminary data.</text>
</comment>
<dbReference type="AlphaFoldDB" id="A0AAE1LUL0"/>
<gene>
    <name evidence="2" type="ORF">KUF71_017432</name>
</gene>
<feature type="region of interest" description="Disordered" evidence="1">
    <location>
        <begin position="140"/>
        <end position="280"/>
    </location>
</feature>
<feature type="compositionally biased region" description="Acidic residues" evidence="1">
    <location>
        <begin position="426"/>
        <end position="439"/>
    </location>
</feature>
<protein>
    <submittedName>
        <fullName evidence="2">Dioxygenase easH</fullName>
    </submittedName>
</protein>
<keyword evidence="2" id="KW-0223">Dioxygenase</keyword>
<dbReference type="GO" id="GO:0051213">
    <property type="term" value="F:dioxygenase activity"/>
    <property type="evidence" value="ECO:0007669"/>
    <property type="project" value="UniProtKB-KW"/>
</dbReference>
<proteinExistence type="predicted"/>
<evidence type="ECO:0000313" key="3">
    <source>
        <dbReference type="Proteomes" id="UP001219518"/>
    </source>
</evidence>
<feature type="compositionally biased region" description="Polar residues" evidence="1">
    <location>
        <begin position="178"/>
        <end position="202"/>
    </location>
</feature>
<reference evidence="2" key="2">
    <citation type="journal article" date="2023" name="BMC Genomics">
        <title>Pest status, molecular evolution, and epigenetic factors derived from the genome assembly of Frankliniella fusca, a thysanopteran phytovirus vector.</title>
        <authorList>
            <person name="Catto M.A."/>
            <person name="Labadie P.E."/>
            <person name="Jacobson A.L."/>
            <person name="Kennedy G.G."/>
            <person name="Srinivasan R."/>
            <person name="Hunt B.G."/>
        </authorList>
    </citation>
    <scope>NUCLEOTIDE SEQUENCE</scope>
    <source>
        <strain evidence="2">PL_HMW_Pooled</strain>
    </source>
</reference>
<sequence length="555" mass="61362">MYFSPKHSDTKENISRQKVSSLLNKNSQKKLDHPVLFEQDGALTCTTSVDLPLSSGKEETLNLPSSNKSLEPLVCHIRNSKPVAKQEAPCLKKSKPRKRSHEFLETMVSSVCKAKGVTSLPKKPSQDQHEPVILSQEDAAMPSTSSVDLPLSSNKENLASPNSSGHNKKRFTPVARTRTPSSVERQHTNSLSQSVSSFTTPQSRRKLPSLFNKISQEKLQSSLNSSADASHGPTKLPNASLNLSCNDKDIEERAASKDSECHASAKEPSQDTLQSYVDSPSAVRHTACSVAISCDDTGTAELRPEEETDISVSTPEYLSREHIENQANLPAKKPQDRSLGSADPHIRSSKECTVASSTSLSDCNLRECGSRYGLRARRPKTNTPMVDSSDTEDEGWDSDSTDEWCLRELKSQSKVQSNKNHVLDGEGSDSDGDDSDDGDSYLTIPKRKSAKFTKQTRLLGNNSDEGNLANEELQIPDEESTDLDILVDSDSTLWIEGNLPEVHRNPAKIPPPHEELVEPIEYFEFFFDDEIIELMTNSTRPRRKIVTFPAARERS</sequence>
<feature type="compositionally biased region" description="Basic and acidic residues" evidence="1">
    <location>
        <begin position="246"/>
        <end position="269"/>
    </location>
</feature>
<feature type="region of interest" description="Disordered" evidence="1">
    <location>
        <begin position="295"/>
        <end position="399"/>
    </location>
</feature>
<organism evidence="2 3">
    <name type="scientific">Frankliniella fusca</name>
    <dbReference type="NCBI Taxonomy" id="407009"/>
    <lineage>
        <taxon>Eukaryota</taxon>
        <taxon>Metazoa</taxon>
        <taxon>Ecdysozoa</taxon>
        <taxon>Arthropoda</taxon>
        <taxon>Hexapoda</taxon>
        <taxon>Insecta</taxon>
        <taxon>Pterygota</taxon>
        <taxon>Neoptera</taxon>
        <taxon>Paraneoptera</taxon>
        <taxon>Thysanoptera</taxon>
        <taxon>Terebrantia</taxon>
        <taxon>Thripoidea</taxon>
        <taxon>Thripidae</taxon>
        <taxon>Frankliniella</taxon>
    </lineage>
</organism>
<feature type="compositionally biased region" description="Polar residues" evidence="1">
    <location>
        <begin position="212"/>
        <end position="228"/>
    </location>
</feature>
<feature type="region of interest" description="Disordered" evidence="1">
    <location>
        <begin position="1"/>
        <end position="26"/>
    </location>
</feature>
<reference evidence="2" key="1">
    <citation type="submission" date="2021-07" db="EMBL/GenBank/DDBJ databases">
        <authorList>
            <person name="Catto M.A."/>
            <person name="Jacobson A."/>
            <person name="Kennedy G."/>
            <person name="Labadie P."/>
            <person name="Hunt B.G."/>
            <person name="Srinivasan R."/>
        </authorList>
    </citation>
    <scope>NUCLEOTIDE SEQUENCE</scope>
    <source>
        <strain evidence="2">PL_HMW_Pooled</strain>
        <tissue evidence="2">Head</tissue>
    </source>
</reference>
<keyword evidence="2" id="KW-0560">Oxidoreductase</keyword>
<name>A0AAE1LUL0_9NEOP</name>
<feature type="compositionally biased region" description="Polar residues" evidence="1">
    <location>
        <begin position="16"/>
        <end position="26"/>
    </location>
</feature>
<dbReference type="Proteomes" id="UP001219518">
    <property type="component" value="Unassembled WGS sequence"/>
</dbReference>
<feature type="compositionally biased region" description="Polar residues" evidence="1">
    <location>
        <begin position="142"/>
        <end position="165"/>
    </location>
</feature>